<dbReference type="Pfam" id="PF14388">
    <property type="entry name" value="DUF4419"/>
    <property type="match status" value="1"/>
</dbReference>
<protein>
    <recommendedName>
        <fullName evidence="3">Initiator binding domain-containing protein</fullName>
    </recommendedName>
</protein>
<organism evidence="1 2">
    <name type="scientific">Tritrichomonas musculus</name>
    <dbReference type="NCBI Taxonomy" id="1915356"/>
    <lineage>
        <taxon>Eukaryota</taxon>
        <taxon>Metamonada</taxon>
        <taxon>Parabasalia</taxon>
        <taxon>Tritrichomonadida</taxon>
        <taxon>Tritrichomonadidae</taxon>
        <taxon>Tritrichomonas</taxon>
    </lineage>
</organism>
<accession>A0ABR2I534</accession>
<proteinExistence type="predicted"/>
<gene>
    <name evidence="1" type="ORF">M9Y10_015938</name>
</gene>
<keyword evidence="2" id="KW-1185">Reference proteome</keyword>
<dbReference type="EMBL" id="JAPFFF010000020">
    <property type="protein sequence ID" value="KAK8857533.1"/>
    <property type="molecule type" value="Genomic_DNA"/>
</dbReference>
<evidence type="ECO:0000313" key="1">
    <source>
        <dbReference type="EMBL" id="KAK8857533.1"/>
    </source>
</evidence>
<evidence type="ECO:0008006" key="3">
    <source>
        <dbReference type="Google" id="ProtNLM"/>
    </source>
</evidence>
<name>A0ABR2I534_9EUKA</name>
<comment type="caution">
    <text evidence="1">The sequence shown here is derived from an EMBL/GenBank/DDBJ whole genome shotgun (WGS) entry which is preliminary data.</text>
</comment>
<dbReference type="Proteomes" id="UP001470230">
    <property type="component" value="Unassembled WGS sequence"/>
</dbReference>
<sequence length="481" mass="55608">MSVESITITVEPERKNLSKININPISKCIDDIKSIHGDFIEHRPITISPDIIWLLILQAFSNHVTNKAEELRTMFVNFTGKKDIIVEGTGLNFYSMKSSDWEETIFPKFNEHISEYTGKDIIDTLTPNFSTTTPVSLAVGQLTIMSTMKHYFDYTCEISGCGFPYITIEGTLNDWVSIKAKLSNLTKYKFNWFTEKTLPIIEKIIETKKGKTDKSFWKQMIRIKDGRDYYDPSYVNGWFVSFFPFEKNGDRLLRDKVFTNDELQSEMQEIPFLLLLKDEVTVSFDCIFLAGFVGLSQNEKTASIKPEIGWFIIKLSLEEQCMEILDQIDRMSPDSILTARGKILSLCERNKDDPYVSEATKGCEYLKEQAEKLQKEIVNDSSDSDYIIYNGRVDNANTNVVEDIKLEHKSQQVNNDQIDMQQVNNDQFDMQHVNNDQFDMQHVNNDQFDMRHVNNDQIDMQQVNNDQPSKSKKKSTCCILI</sequence>
<dbReference type="PANTHER" id="PTHR31252:SF11">
    <property type="entry name" value="DUF4419 DOMAIN-CONTAINING PROTEIN"/>
    <property type="match status" value="1"/>
</dbReference>
<dbReference type="PANTHER" id="PTHR31252">
    <property type="entry name" value="DUF4419 DOMAIN-CONTAINING PROTEIN"/>
    <property type="match status" value="1"/>
</dbReference>
<reference evidence="1 2" key="1">
    <citation type="submission" date="2024-04" db="EMBL/GenBank/DDBJ databases">
        <title>Tritrichomonas musculus Genome.</title>
        <authorList>
            <person name="Alves-Ferreira E."/>
            <person name="Grigg M."/>
            <person name="Lorenzi H."/>
            <person name="Galac M."/>
        </authorList>
    </citation>
    <scope>NUCLEOTIDE SEQUENCE [LARGE SCALE GENOMIC DNA]</scope>
    <source>
        <strain evidence="1 2">EAF2021</strain>
    </source>
</reference>
<evidence type="ECO:0000313" key="2">
    <source>
        <dbReference type="Proteomes" id="UP001470230"/>
    </source>
</evidence>
<dbReference type="InterPro" id="IPR025533">
    <property type="entry name" value="DUF4419"/>
</dbReference>